<dbReference type="InterPro" id="IPR013107">
    <property type="entry name" value="Acyl-CoA_DH_C"/>
</dbReference>
<dbReference type="PANTHER" id="PTHR43884:SF12">
    <property type="entry name" value="ISOVALERYL-COA DEHYDROGENASE, MITOCHONDRIAL-RELATED"/>
    <property type="match status" value="1"/>
</dbReference>
<dbReference type="Pfam" id="PF08028">
    <property type="entry name" value="Acyl-CoA_dh_2"/>
    <property type="match status" value="1"/>
</dbReference>
<dbReference type="PIRSF" id="PIRSF016578">
    <property type="entry name" value="HsaA"/>
    <property type="match status" value="1"/>
</dbReference>
<name>A0ABS6C900_9ACTN</name>
<dbReference type="PANTHER" id="PTHR43884">
    <property type="entry name" value="ACYL-COA DEHYDROGENASE"/>
    <property type="match status" value="1"/>
</dbReference>
<gene>
    <name evidence="4" type="ORF">KN815_04485</name>
</gene>
<feature type="domain" description="Acyl-CoA dehydrogenase C-terminal" evidence="3">
    <location>
        <begin position="236"/>
        <end position="366"/>
    </location>
</feature>
<evidence type="ECO:0000259" key="3">
    <source>
        <dbReference type="Pfam" id="PF08028"/>
    </source>
</evidence>
<feature type="domain" description="Acyl-CoA dehydrogenase/oxidase N-terminal" evidence="2">
    <location>
        <begin position="27"/>
        <end position="100"/>
    </location>
</feature>
<accession>A0ABS6C900</accession>
<protein>
    <submittedName>
        <fullName evidence="4">Acyl-CoA dehydrogenase family protein</fullName>
    </submittedName>
</protein>
<dbReference type="Proteomes" id="UP000720508">
    <property type="component" value="Unassembled WGS sequence"/>
</dbReference>
<keyword evidence="5" id="KW-1185">Reference proteome</keyword>
<dbReference type="Pfam" id="PF02771">
    <property type="entry name" value="Acyl-CoA_dh_N"/>
    <property type="match status" value="1"/>
</dbReference>
<comment type="caution">
    <text evidence="4">The sequence shown here is derived from an EMBL/GenBank/DDBJ whole genome shotgun (WGS) entry which is preliminary data.</text>
</comment>
<organism evidence="4 5">
    <name type="scientific">Streptomyces niphimycinicus</name>
    <dbReference type="NCBI Taxonomy" id="2842201"/>
    <lineage>
        <taxon>Bacteria</taxon>
        <taxon>Bacillati</taxon>
        <taxon>Actinomycetota</taxon>
        <taxon>Actinomycetes</taxon>
        <taxon>Kitasatosporales</taxon>
        <taxon>Streptomycetaceae</taxon>
        <taxon>Streptomyces</taxon>
    </lineage>
</organism>
<sequence>MTQTLDAAAAAAAGRSPSGSAFDRALDVVARRRAEFEEMGHVPRDVIEEFKAAGIYRASAPSRFGGEALPPAAFLRLIERISVVDGSAGWVASFGSSLVYLAALPLDTQAELYADGPDVVFAGGLFPVQPTERVPGGHRVAGRWKFASGCKGADVFGVGIKGGQDRGGRPLTAVLRPEQVEIVENWDVIGMRGTGSHDLVVDGAVVPEDWTFVRGGEPTVDEPLYRYPTVPYAAQVLAVVGLGVARAALDHVIAQGGRASYTGAPKPAERATYRITVGQAEAQLRSARAYFYETTEEVWATVAAGDPASPGQTSALRLASAHLAKTSFEVVRAAYQLGGIAAIADGSPMQRYLRDASVVPQHAFLQEGMYDGAGAVLMGVQPFPGYL</sequence>
<evidence type="ECO:0000256" key="1">
    <source>
        <dbReference type="ARBA" id="ARBA00023002"/>
    </source>
</evidence>
<evidence type="ECO:0000313" key="5">
    <source>
        <dbReference type="Proteomes" id="UP000720508"/>
    </source>
</evidence>
<keyword evidence="1" id="KW-0560">Oxidoreductase</keyword>
<dbReference type="InterPro" id="IPR013786">
    <property type="entry name" value="AcylCoA_DH/ox_N"/>
</dbReference>
<proteinExistence type="predicted"/>
<evidence type="ECO:0000313" key="4">
    <source>
        <dbReference type="EMBL" id="MBU3863371.1"/>
    </source>
</evidence>
<reference evidence="4 5" key="1">
    <citation type="submission" date="2021-06" db="EMBL/GenBank/DDBJ databases">
        <authorList>
            <person name="Pan X."/>
        </authorList>
    </citation>
    <scope>NUCLEOTIDE SEQUENCE [LARGE SCALE GENOMIC DNA]</scope>
    <source>
        <strain evidence="4 5">4503</strain>
    </source>
</reference>
<dbReference type="EMBL" id="JAHLEM010000036">
    <property type="protein sequence ID" value="MBU3863371.1"/>
    <property type="molecule type" value="Genomic_DNA"/>
</dbReference>
<evidence type="ECO:0000259" key="2">
    <source>
        <dbReference type="Pfam" id="PF02771"/>
    </source>
</evidence>
<dbReference type="RefSeq" id="WP_216340396.1">
    <property type="nucleotide sequence ID" value="NZ_JAHLEM010000036.1"/>
</dbReference>